<keyword evidence="1" id="KW-1133">Transmembrane helix</keyword>
<dbReference type="InterPro" id="IPR005325">
    <property type="entry name" value="DUF308_memb"/>
</dbReference>
<reference evidence="2 3" key="1">
    <citation type="submission" date="2023-04" db="EMBL/GenBank/DDBJ databases">
        <title>Genome Encyclopedia of Bacteria and Archaea VI: Functional Genomics of Type Strains.</title>
        <authorList>
            <person name="Whitman W."/>
        </authorList>
    </citation>
    <scope>NUCLEOTIDE SEQUENCE [LARGE SCALE GENOMIC DNA]</scope>
    <source>
        <strain evidence="2 3">SG_E_30_P1</strain>
    </source>
</reference>
<feature type="transmembrane region" description="Helical" evidence="1">
    <location>
        <begin position="21"/>
        <end position="39"/>
    </location>
</feature>
<feature type="transmembrane region" description="Helical" evidence="1">
    <location>
        <begin position="45"/>
        <end position="63"/>
    </location>
</feature>
<keyword evidence="3" id="KW-1185">Reference proteome</keyword>
<dbReference type="RefSeq" id="WP_322132884.1">
    <property type="nucleotide sequence ID" value="NZ_CP085036.1"/>
</dbReference>
<gene>
    <name evidence="2" type="ORF">M2152_000717</name>
</gene>
<sequence>MARQAGTTELTGFFRQTRIVWGLRAAAALILGILVLVWPQSTVNVLAVILGIYFVILGIIRIVQGFIDKDLNGGGKAANFILGAVILAAGVIVIRNPFETAVFIVILIGVSWIFEGVATLIDTARGNGSGVTIVIGILIALAGVLVILFADGVTIAYAIFFGITLIAVGVLDLVLLITVGRVLAARK</sequence>
<proteinExistence type="predicted"/>
<keyword evidence="1" id="KW-0472">Membrane</keyword>
<feature type="transmembrane region" description="Helical" evidence="1">
    <location>
        <begin position="100"/>
        <end position="121"/>
    </location>
</feature>
<dbReference type="InterPro" id="IPR052712">
    <property type="entry name" value="Acid_resist_chaperone_HdeD"/>
</dbReference>
<accession>A0ABT6KLD5</accession>
<evidence type="ECO:0000256" key="1">
    <source>
        <dbReference type="SAM" id="Phobius"/>
    </source>
</evidence>
<dbReference type="Proteomes" id="UP001160142">
    <property type="component" value="Unassembled WGS sequence"/>
</dbReference>
<feature type="transmembrane region" description="Helical" evidence="1">
    <location>
        <begin position="75"/>
        <end position="94"/>
    </location>
</feature>
<evidence type="ECO:0000313" key="2">
    <source>
        <dbReference type="EMBL" id="MDH6180535.1"/>
    </source>
</evidence>
<organism evidence="2 3">
    <name type="scientific">Antiquaquibacter oligotrophicus</name>
    <dbReference type="NCBI Taxonomy" id="2880260"/>
    <lineage>
        <taxon>Bacteria</taxon>
        <taxon>Bacillati</taxon>
        <taxon>Actinomycetota</taxon>
        <taxon>Actinomycetes</taxon>
        <taxon>Micrococcales</taxon>
        <taxon>Microbacteriaceae</taxon>
        <taxon>Antiquaquibacter</taxon>
    </lineage>
</organism>
<dbReference type="Pfam" id="PF03729">
    <property type="entry name" value="DUF308"/>
    <property type="match status" value="1"/>
</dbReference>
<name>A0ABT6KLD5_9MICO</name>
<comment type="caution">
    <text evidence="2">The sequence shown here is derived from an EMBL/GenBank/DDBJ whole genome shotgun (WGS) entry which is preliminary data.</text>
</comment>
<dbReference type="PANTHER" id="PTHR34989">
    <property type="entry name" value="PROTEIN HDED"/>
    <property type="match status" value="1"/>
</dbReference>
<dbReference type="EMBL" id="JARXVQ010000001">
    <property type="protein sequence ID" value="MDH6180535.1"/>
    <property type="molecule type" value="Genomic_DNA"/>
</dbReference>
<evidence type="ECO:0000313" key="3">
    <source>
        <dbReference type="Proteomes" id="UP001160142"/>
    </source>
</evidence>
<feature type="transmembrane region" description="Helical" evidence="1">
    <location>
        <begin position="128"/>
        <end position="149"/>
    </location>
</feature>
<dbReference type="PANTHER" id="PTHR34989:SF1">
    <property type="entry name" value="PROTEIN HDED"/>
    <property type="match status" value="1"/>
</dbReference>
<feature type="transmembrane region" description="Helical" evidence="1">
    <location>
        <begin position="155"/>
        <end position="184"/>
    </location>
</feature>
<protein>
    <submittedName>
        <fullName evidence="2">Uncharacterized membrane protein HdeD (DUF308 family)</fullName>
    </submittedName>
</protein>
<keyword evidence="1" id="KW-0812">Transmembrane</keyword>